<comment type="caution">
    <text evidence="2">The sequence shown here is derived from an EMBL/GenBank/DDBJ whole genome shotgun (WGS) entry which is preliminary data.</text>
</comment>
<keyword evidence="1" id="KW-1133">Transmembrane helix</keyword>
<dbReference type="RefSeq" id="WP_238310824.1">
    <property type="nucleotide sequence ID" value="NZ_BPQV01000004.1"/>
</dbReference>
<gene>
    <name evidence="2" type="ORF">LKMONMHP_1820</name>
</gene>
<dbReference type="Proteomes" id="UP001055156">
    <property type="component" value="Unassembled WGS sequence"/>
</dbReference>
<reference evidence="2" key="1">
    <citation type="journal article" date="2021" name="Front. Microbiol.">
        <title>Comprehensive Comparative Genomics and Phenotyping of Methylobacterium Species.</title>
        <authorList>
            <person name="Alessa O."/>
            <person name="Ogura Y."/>
            <person name="Fujitani Y."/>
            <person name="Takami H."/>
            <person name="Hayashi T."/>
            <person name="Sahin N."/>
            <person name="Tani A."/>
        </authorList>
    </citation>
    <scope>NUCLEOTIDE SEQUENCE</scope>
    <source>
        <strain evidence="2">NBRC 15689</strain>
    </source>
</reference>
<evidence type="ECO:0000313" key="3">
    <source>
        <dbReference type="Proteomes" id="UP001055156"/>
    </source>
</evidence>
<reference evidence="2" key="2">
    <citation type="submission" date="2021-08" db="EMBL/GenBank/DDBJ databases">
        <authorList>
            <person name="Tani A."/>
            <person name="Ola A."/>
            <person name="Ogura Y."/>
            <person name="Katsura K."/>
            <person name="Hayashi T."/>
        </authorList>
    </citation>
    <scope>NUCLEOTIDE SEQUENCE</scope>
    <source>
        <strain evidence="2">NBRC 15689</strain>
    </source>
</reference>
<keyword evidence="3" id="KW-1185">Reference proteome</keyword>
<accession>A0ABQ4T7G1</accession>
<protein>
    <submittedName>
        <fullName evidence="2">Uncharacterized protein</fullName>
    </submittedName>
</protein>
<proteinExistence type="predicted"/>
<dbReference type="EMBL" id="BPQV01000004">
    <property type="protein sequence ID" value="GJE26966.1"/>
    <property type="molecule type" value="Genomic_DNA"/>
</dbReference>
<sequence length="46" mass="4944">MFRTASQARRADAPARDLLQHVPLEWAMAAFAIILAAGLKLAGILP</sequence>
<feature type="transmembrane region" description="Helical" evidence="1">
    <location>
        <begin position="26"/>
        <end position="45"/>
    </location>
</feature>
<evidence type="ECO:0000256" key="1">
    <source>
        <dbReference type="SAM" id="Phobius"/>
    </source>
</evidence>
<keyword evidence="1" id="KW-0472">Membrane</keyword>
<name>A0ABQ4T7G1_METOR</name>
<organism evidence="2 3">
    <name type="scientific">Methylobacterium organophilum</name>
    <dbReference type="NCBI Taxonomy" id="410"/>
    <lineage>
        <taxon>Bacteria</taxon>
        <taxon>Pseudomonadati</taxon>
        <taxon>Pseudomonadota</taxon>
        <taxon>Alphaproteobacteria</taxon>
        <taxon>Hyphomicrobiales</taxon>
        <taxon>Methylobacteriaceae</taxon>
        <taxon>Methylobacterium</taxon>
    </lineage>
</organism>
<keyword evidence="1" id="KW-0812">Transmembrane</keyword>
<evidence type="ECO:0000313" key="2">
    <source>
        <dbReference type="EMBL" id="GJE26966.1"/>
    </source>
</evidence>